<dbReference type="SMART" id="SM00454">
    <property type="entry name" value="SAM"/>
    <property type="match status" value="1"/>
</dbReference>
<evidence type="ECO:0000313" key="10">
    <source>
        <dbReference type="Proteomes" id="UP000694387"/>
    </source>
</evidence>
<evidence type="ECO:0000256" key="4">
    <source>
        <dbReference type="ARBA" id="ARBA00023015"/>
    </source>
</evidence>
<dbReference type="GO" id="GO:0045892">
    <property type="term" value="P:negative regulation of DNA-templated transcription"/>
    <property type="evidence" value="ECO:0007669"/>
    <property type="project" value="TreeGrafter"/>
</dbReference>
<feature type="region of interest" description="Disordered" evidence="7">
    <location>
        <begin position="111"/>
        <end position="163"/>
    </location>
</feature>
<dbReference type="Proteomes" id="UP000694387">
    <property type="component" value="Chromosome 24"/>
</dbReference>
<dbReference type="InterPro" id="IPR001660">
    <property type="entry name" value="SAM"/>
</dbReference>
<feature type="domain" description="SAM" evidence="8">
    <location>
        <begin position="163"/>
        <end position="232"/>
    </location>
</feature>
<comment type="similarity">
    <text evidence="2">Belongs to the SCM family.</text>
</comment>
<dbReference type="GO" id="GO:0005634">
    <property type="term" value="C:nucleus"/>
    <property type="evidence" value="ECO:0007669"/>
    <property type="project" value="UniProtKB-SubCell"/>
</dbReference>
<evidence type="ECO:0000313" key="9">
    <source>
        <dbReference type="Ensembl" id="ENSEASP00005057210.1"/>
    </source>
</evidence>
<proteinExistence type="inferred from homology"/>
<evidence type="ECO:0000259" key="8">
    <source>
        <dbReference type="SMART" id="SM00454"/>
    </source>
</evidence>
<feature type="region of interest" description="Disordered" evidence="7">
    <location>
        <begin position="76"/>
        <end position="98"/>
    </location>
</feature>
<dbReference type="InterPro" id="IPR047531">
    <property type="entry name" value="SAM_Scm-like"/>
</dbReference>
<dbReference type="Gene3D" id="1.10.150.50">
    <property type="entry name" value="Transcription Factor, Ets-1"/>
    <property type="match status" value="1"/>
</dbReference>
<protein>
    <recommendedName>
        <fullName evidence="8">SAM domain-containing protein</fullName>
    </recommendedName>
</protein>
<evidence type="ECO:0000256" key="3">
    <source>
        <dbReference type="ARBA" id="ARBA00022491"/>
    </source>
</evidence>
<dbReference type="FunFam" id="1.10.150.50:FF:000018">
    <property type="entry name" value="Polycomb protein scmh1 isoform 4"/>
    <property type="match status" value="1"/>
</dbReference>
<dbReference type="PANTHER" id="PTHR12247">
    <property type="entry name" value="POLYCOMB GROUP PROTEIN"/>
    <property type="match status" value="1"/>
</dbReference>
<sequence length="234" mass="25127">MQVSHRARPISVLTPALPGGEHCHFTANELSHGQIASKGQLQGLSQSPSAPCRKEKGSLTLSYGLIAQAGGIHEELSGGRARGSGSFAPEGKEPRLGDPLENHCGALGERFPDWGRAGNEESGVRGILPRASEDLNVRSESGAGASSPSPDGQDARQPRSRNPSTWTVEDVVWFVKDADPQALGPHVELFRKHEIDGNALLLLKSDMIMKYLGLKLGPALKLCYHIDKLKQAKF</sequence>
<dbReference type="GO" id="GO:0042393">
    <property type="term" value="F:histone binding"/>
    <property type="evidence" value="ECO:0007669"/>
    <property type="project" value="TreeGrafter"/>
</dbReference>
<feature type="compositionally biased region" description="Basic and acidic residues" evidence="7">
    <location>
        <begin position="111"/>
        <end position="123"/>
    </location>
</feature>
<evidence type="ECO:0000256" key="7">
    <source>
        <dbReference type="SAM" id="MobiDB-lite"/>
    </source>
</evidence>
<reference evidence="9" key="3">
    <citation type="submission" date="2025-09" db="UniProtKB">
        <authorList>
            <consortium name="Ensembl"/>
        </authorList>
    </citation>
    <scope>IDENTIFICATION</scope>
</reference>
<dbReference type="Pfam" id="PF00536">
    <property type="entry name" value="SAM_1"/>
    <property type="match status" value="1"/>
</dbReference>
<dbReference type="GeneTree" id="ENSGT00940000157463"/>
<keyword evidence="5" id="KW-0804">Transcription</keyword>
<feature type="compositionally biased region" description="Low complexity" evidence="7">
    <location>
        <begin position="141"/>
        <end position="150"/>
    </location>
</feature>
<dbReference type="InterPro" id="IPR013761">
    <property type="entry name" value="SAM/pointed_sf"/>
</dbReference>
<dbReference type="SUPFAM" id="SSF47769">
    <property type="entry name" value="SAM/Pointed domain"/>
    <property type="match status" value="1"/>
</dbReference>
<reference evidence="9" key="2">
    <citation type="submission" date="2025-08" db="UniProtKB">
        <authorList>
            <consortium name="Ensembl"/>
        </authorList>
    </citation>
    <scope>IDENTIFICATION</scope>
</reference>
<keyword evidence="6" id="KW-0539">Nucleus</keyword>
<keyword evidence="10" id="KW-1185">Reference proteome</keyword>
<evidence type="ECO:0000256" key="2">
    <source>
        <dbReference type="ARBA" id="ARBA00008469"/>
    </source>
</evidence>
<dbReference type="AlphaFoldDB" id="A0A9L0K7A8"/>
<keyword evidence="3" id="KW-0678">Repressor</keyword>
<dbReference type="Ensembl" id="ENSEAST00005080302.1">
    <property type="protein sequence ID" value="ENSEASP00005057210.1"/>
    <property type="gene ID" value="ENSEASG00005028878.1"/>
</dbReference>
<dbReference type="InterPro" id="IPR050548">
    <property type="entry name" value="PcG_chromatin_remod_factors"/>
</dbReference>
<accession>A0A9L0K7A8</accession>
<dbReference type="PANTHER" id="PTHR12247:SF85">
    <property type="entry name" value="SEX COMB ON MIDLEG-LIKE PROTEIN 4"/>
    <property type="match status" value="1"/>
</dbReference>
<organism evidence="9 10">
    <name type="scientific">Equus asinus</name>
    <name type="common">Donkey</name>
    <name type="synonym">Equus africanus asinus</name>
    <dbReference type="NCBI Taxonomy" id="9793"/>
    <lineage>
        <taxon>Eukaryota</taxon>
        <taxon>Metazoa</taxon>
        <taxon>Chordata</taxon>
        <taxon>Craniata</taxon>
        <taxon>Vertebrata</taxon>
        <taxon>Euteleostomi</taxon>
        <taxon>Mammalia</taxon>
        <taxon>Eutheria</taxon>
        <taxon>Laurasiatheria</taxon>
        <taxon>Perissodactyla</taxon>
        <taxon>Equidae</taxon>
        <taxon>Equus</taxon>
    </lineage>
</organism>
<keyword evidence="4" id="KW-0805">Transcription regulation</keyword>
<name>A0A9L0K7A8_EQUAS</name>
<dbReference type="GO" id="GO:0003682">
    <property type="term" value="F:chromatin binding"/>
    <property type="evidence" value="ECO:0007669"/>
    <property type="project" value="TreeGrafter"/>
</dbReference>
<evidence type="ECO:0000256" key="1">
    <source>
        <dbReference type="ARBA" id="ARBA00004123"/>
    </source>
</evidence>
<comment type="subcellular location">
    <subcellularLocation>
        <location evidence="1">Nucleus</location>
    </subcellularLocation>
</comment>
<dbReference type="CDD" id="cd09578">
    <property type="entry name" value="SAM_Scm"/>
    <property type="match status" value="1"/>
</dbReference>
<evidence type="ECO:0000256" key="5">
    <source>
        <dbReference type="ARBA" id="ARBA00023163"/>
    </source>
</evidence>
<evidence type="ECO:0000256" key="6">
    <source>
        <dbReference type="ARBA" id="ARBA00023242"/>
    </source>
</evidence>
<reference evidence="9 10" key="1">
    <citation type="journal article" date="2020" name="Nat. Commun.">
        <title>Donkey genomes provide new insights into domestication and selection for coat color.</title>
        <authorList>
            <person name="Wang"/>
            <person name="C."/>
            <person name="Li"/>
            <person name="H."/>
            <person name="Guo"/>
            <person name="Y."/>
            <person name="Huang"/>
            <person name="J."/>
            <person name="Sun"/>
            <person name="Y."/>
            <person name="Min"/>
            <person name="J."/>
            <person name="Wang"/>
            <person name="J."/>
            <person name="Fang"/>
            <person name="X."/>
            <person name="Zhao"/>
            <person name="Z."/>
            <person name="Wang"/>
            <person name="S."/>
            <person name="Zhang"/>
            <person name="Y."/>
            <person name="Liu"/>
            <person name="Q."/>
            <person name="Jiang"/>
            <person name="Q."/>
            <person name="Wang"/>
            <person name="X."/>
            <person name="Guo"/>
            <person name="Y."/>
            <person name="Yang"/>
            <person name="C."/>
            <person name="Wang"/>
            <person name="Y."/>
            <person name="Tian"/>
            <person name="F."/>
            <person name="Zhuang"/>
            <person name="G."/>
            <person name="Fan"/>
            <person name="Y."/>
            <person name="Gao"/>
            <person name="Q."/>
            <person name="Li"/>
            <person name="Y."/>
            <person name="Ju"/>
            <person name="Z."/>
            <person name="Li"/>
            <person name="J."/>
            <person name="Li"/>
            <person name="R."/>
            <person name="Hou"/>
            <person name="M."/>
            <person name="Yang"/>
            <person name="G."/>
            <person name="Liu"/>
            <person name="G."/>
            <person name="Liu"/>
            <person name="W."/>
            <person name="Guo"/>
            <person name="J."/>
            <person name="Pan"/>
            <person name="S."/>
            <person name="Fan"/>
            <person name="G."/>
            <person name="Zhang"/>
            <person name="W."/>
            <person name="Zhang"/>
            <person name="R."/>
            <person name="Yu"/>
            <person name="J."/>
            <person name="Zhang"/>
            <person name="X."/>
            <person name="Yin"/>
            <person name="Q."/>
            <person name="Ji"/>
            <person name="C."/>
            <person name="Jin"/>
            <person name="Y."/>
            <person name="Yue"/>
            <person name="G."/>
            <person name="Liu"/>
            <person name="M."/>
            <person name="Xu"/>
            <person name="J."/>
            <person name="Liu"/>
            <person name="S."/>
            <person name="Jordana"/>
            <person name="J."/>
            <person name="Noce"/>
            <person name="A."/>
            <person name="Amills"/>
            <person name="M."/>
            <person name="Wu"/>
            <person name="D.D."/>
            <person name="Li"/>
            <person name="S."/>
            <person name="Zhou"/>
            <person name="X. and Zhong"/>
            <person name="J."/>
        </authorList>
    </citation>
    <scope>NUCLEOTIDE SEQUENCE [LARGE SCALE GENOMIC DNA]</scope>
</reference>